<name>A0ABY7CLK5_9BASI</name>
<gene>
    <name evidence="3" type="ORF">PtA15_5A787</name>
</gene>
<protein>
    <submittedName>
        <fullName evidence="3">Uncharacterized protein</fullName>
    </submittedName>
</protein>
<dbReference type="Proteomes" id="UP001164743">
    <property type="component" value="Chromosome 5A"/>
</dbReference>
<feature type="region of interest" description="Disordered" evidence="1">
    <location>
        <begin position="58"/>
        <end position="109"/>
    </location>
</feature>
<feature type="compositionally biased region" description="Polar residues" evidence="1">
    <location>
        <begin position="95"/>
        <end position="105"/>
    </location>
</feature>
<keyword evidence="4" id="KW-1185">Reference proteome</keyword>
<dbReference type="RefSeq" id="XP_053020768.1">
    <property type="nucleotide sequence ID" value="XM_053169585.1"/>
</dbReference>
<evidence type="ECO:0000256" key="2">
    <source>
        <dbReference type="SAM" id="SignalP"/>
    </source>
</evidence>
<evidence type="ECO:0000256" key="1">
    <source>
        <dbReference type="SAM" id="MobiDB-lite"/>
    </source>
</evidence>
<reference evidence="3" key="1">
    <citation type="submission" date="2022-10" db="EMBL/GenBank/DDBJ databases">
        <title>Puccinia triticina Genome sequencing and assembly.</title>
        <authorList>
            <person name="Li C."/>
        </authorList>
    </citation>
    <scope>NUCLEOTIDE SEQUENCE</scope>
    <source>
        <strain evidence="3">Pt15</strain>
    </source>
</reference>
<sequence>MAPLTFLTLVLWIITAVILLLRLGAQIPLDEPRSSQAGGIGGTEAELAHGAPSSLFPRFGTIKGEDSVPSSGDGEDALSDVQIPAATRGAPPSTPQLTTKACQTSPPAPHAFADARQEARTSTALLWAIDAIPIKKRTKAKRNGASH</sequence>
<organism evidence="3 4">
    <name type="scientific">Puccinia triticina</name>
    <dbReference type="NCBI Taxonomy" id="208348"/>
    <lineage>
        <taxon>Eukaryota</taxon>
        <taxon>Fungi</taxon>
        <taxon>Dikarya</taxon>
        <taxon>Basidiomycota</taxon>
        <taxon>Pucciniomycotina</taxon>
        <taxon>Pucciniomycetes</taxon>
        <taxon>Pucciniales</taxon>
        <taxon>Pucciniaceae</taxon>
        <taxon>Puccinia</taxon>
    </lineage>
</organism>
<keyword evidence="2" id="KW-0732">Signal</keyword>
<dbReference type="GeneID" id="77810480"/>
<proteinExistence type="predicted"/>
<evidence type="ECO:0000313" key="4">
    <source>
        <dbReference type="Proteomes" id="UP001164743"/>
    </source>
</evidence>
<feature type="signal peptide" evidence="2">
    <location>
        <begin position="1"/>
        <end position="25"/>
    </location>
</feature>
<accession>A0ABY7CLK5</accession>
<feature type="chain" id="PRO_5046604889" evidence="2">
    <location>
        <begin position="26"/>
        <end position="147"/>
    </location>
</feature>
<evidence type="ECO:0000313" key="3">
    <source>
        <dbReference type="EMBL" id="WAQ85213.1"/>
    </source>
</evidence>
<dbReference type="EMBL" id="CP110425">
    <property type="protein sequence ID" value="WAQ85213.1"/>
    <property type="molecule type" value="Genomic_DNA"/>
</dbReference>